<reference evidence="1 2" key="1">
    <citation type="journal article" date="2017" name="Genome Med.">
        <title>A novel Ruminococcus gnavus clade enriched in inflammatory bowel disease patients.</title>
        <authorList>
            <person name="Hall A.B."/>
            <person name="Yassour M."/>
            <person name="Sauk J."/>
            <person name="Garner A."/>
            <person name="Jiang X."/>
            <person name="Arthur T."/>
            <person name="Lagoudas G.K."/>
            <person name="Vatanen T."/>
            <person name="Fornelos N."/>
            <person name="Wilson R."/>
            <person name="Bertha M."/>
            <person name="Cohen M."/>
            <person name="Garber J."/>
            <person name="Khalili H."/>
            <person name="Gevers D."/>
            <person name="Ananthakrishnan A.N."/>
            <person name="Kugathasan S."/>
            <person name="Lander E.S."/>
            <person name="Blainey P."/>
            <person name="Vlamakis H."/>
            <person name="Xavier R.J."/>
            <person name="Huttenhower C."/>
        </authorList>
    </citation>
    <scope>NUCLEOTIDE SEQUENCE [LARGE SCALE GENOMIC DNA]</scope>
    <source>
        <strain evidence="1 2">RJX1125</strain>
    </source>
</reference>
<proteinExistence type="predicted"/>
<dbReference type="Proteomes" id="UP000235093">
    <property type="component" value="Unassembled WGS sequence"/>
</dbReference>
<comment type="caution">
    <text evidence="1">The sequence shown here is derived from an EMBL/GenBank/DDBJ whole genome shotgun (WGS) entry which is preliminary data.</text>
</comment>
<evidence type="ECO:0000313" key="2">
    <source>
        <dbReference type="Proteomes" id="UP000235093"/>
    </source>
</evidence>
<name>A0A2N5PHR5_MEDGN</name>
<accession>A0A2N5PHR5</accession>
<gene>
    <name evidence="1" type="ORF">CDL23_09685</name>
</gene>
<dbReference type="EMBL" id="NIHT01000013">
    <property type="protein sequence ID" value="PLT74686.1"/>
    <property type="molecule type" value="Genomic_DNA"/>
</dbReference>
<dbReference type="AlphaFoldDB" id="A0A2N5PHR5"/>
<protein>
    <submittedName>
        <fullName evidence="1">Uncharacterized protein</fullName>
    </submittedName>
</protein>
<dbReference type="RefSeq" id="WP_101884065.1">
    <property type="nucleotide sequence ID" value="NZ_JAPRAW010000006.1"/>
</dbReference>
<evidence type="ECO:0000313" key="1">
    <source>
        <dbReference type="EMBL" id="PLT74686.1"/>
    </source>
</evidence>
<organism evidence="1 2">
    <name type="scientific">Mediterraneibacter gnavus</name>
    <name type="common">Ruminococcus gnavus</name>
    <dbReference type="NCBI Taxonomy" id="33038"/>
    <lineage>
        <taxon>Bacteria</taxon>
        <taxon>Bacillati</taxon>
        <taxon>Bacillota</taxon>
        <taxon>Clostridia</taxon>
        <taxon>Lachnospirales</taxon>
        <taxon>Lachnospiraceae</taxon>
        <taxon>Mediterraneibacter</taxon>
    </lineage>
</organism>
<sequence length="73" mass="8496">MEFLEKSKIAVLSHHMKAPGSSVPYFGHNGLFWHLFLRSDVPEKQGCEFMEIIIYSVTPSNRYEKTSKKFFPT</sequence>